<evidence type="ECO:0000313" key="4">
    <source>
        <dbReference type="Proteomes" id="UP000006447"/>
    </source>
</evidence>
<keyword evidence="2" id="KW-1133">Transmembrane helix</keyword>
<comment type="caution">
    <text evidence="3">The sequence shown here is derived from an EMBL/GenBank/DDBJ whole genome shotgun (WGS) entry which is preliminary data.</text>
</comment>
<feature type="transmembrane region" description="Helical" evidence="2">
    <location>
        <begin position="141"/>
        <end position="161"/>
    </location>
</feature>
<sequence>MENMSPRVAPGAAAAAGSDRQIWPCTDDRRVGARTGPCEQVRAFASGGVPQWARRRRGPRATAPVVPVWALLAAALSPVILVVTATAARWMQPPGYSPLGQTLSTLAAHGHGHAVMTAGFLAVACCYVVTAVGLRVLRMPARITLALAGLCGFVLTVFPPAPRAVPVHVAATAVGALLIAVWPILVISREPDAAAACRAPVAIAAAAVLLGLLGWLAGAAIDGWSLLGLAERVCVFAQPVWPLAVAITSRASSPHPGSAEE</sequence>
<evidence type="ECO:0000313" key="3">
    <source>
        <dbReference type="EMBL" id="EID80489.1"/>
    </source>
</evidence>
<feature type="transmembrane region" description="Helical" evidence="2">
    <location>
        <begin position="111"/>
        <end position="134"/>
    </location>
</feature>
<gene>
    <name evidence="3" type="ORF">W59_07869</name>
</gene>
<feature type="transmembrane region" description="Helical" evidence="2">
    <location>
        <begin position="65"/>
        <end position="91"/>
    </location>
</feature>
<feature type="transmembrane region" description="Helical" evidence="2">
    <location>
        <begin position="167"/>
        <end position="187"/>
    </location>
</feature>
<dbReference type="AlphaFoldDB" id="I0WVS3"/>
<dbReference type="EMBL" id="AJJH01000033">
    <property type="protein sequence ID" value="EID80489.1"/>
    <property type="molecule type" value="Genomic_DNA"/>
</dbReference>
<reference evidence="3 4" key="1">
    <citation type="journal article" date="2012" name="J. Bacteriol.">
        <title>Draft genome sequence of the nitrophenol-degrading actinomycete Rhodococcus imtechensis RKJ300.</title>
        <authorList>
            <person name="Vikram S."/>
            <person name="Kumar S."/>
            <person name="Subramanian S."/>
            <person name="Raghava G.P."/>
        </authorList>
    </citation>
    <scope>NUCLEOTIDE SEQUENCE [LARGE SCALE GENOMIC DNA]</scope>
    <source>
        <strain evidence="3 4">RKJ300</strain>
    </source>
</reference>
<dbReference type="Proteomes" id="UP000006447">
    <property type="component" value="Unassembled WGS sequence"/>
</dbReference>
<keyword evidence="2" id="KW-0812">Transmembrane</keyword>
<feature type="transmembrane region" description="Helical" evidence="2">
    <location>
        <begin position="199"/>
        <end position="221"/>
    </location>
</feature>
<proteinExistence type="predicted"/>
<dbReference type="InterPro" id="IPR009339">
    <property type="entry name" value="DUF998"/>
</dbReference>
<dbReference type="PATRIC" id="fig|1165867.3.peg.1594"/>
<organism evidence="3 4">
    <name type="scientific">Rhodococcus opacus RKJ300 = JCM 13270</name>
    <dbReference type="NCBI Taxonomy" id="1165867"/>
    <lineage>
        <taxon>Bacteria</taxon>
        <taxon>Bacillati</taxon>
        <taxon>Actinomycetota</taxon>
        <taxon>Actinomycetes</taxon>
        <taxon>Mycobacteriales</taxon>
        <taxon>Nocardiaceae</taxon>
        <taxon>Rhodococcus</taxon>
    </lineage>
</organism>
<name>I0WVS3_RHOOP</name>
<evidence type="ECO:0000256" key="2">
    <source>
        <dbReference type="SAM" id="Phobius"/>
    </source>
</evidence>
<dbReference type="Pfam" id="PF06197">
    <property type="entry name" value="DUF998"/>
    <property type="match status" value="1"/>
</dbReference>
<evidence type="ECO:0000256" key="1">
    <source>
        <dbReference type="SAM" id="MobiDB-lite"/>
    </source>
</evidence>
<feature type="region of interest" description="Disordered" evidence="1">
    <location>
        <begin position="1"/>
        <end position="21"/>
    </location>
</feature>
<keyword evidence="2" id="KW-0472">Membrane</keyword>
<protein>
    <submittedName>
        <fullName evidence="3">Integral membrane protein</fullName>
    </submittedName>
</protein>
<accession>I0WVS3</accession>